<protein>
    <submittedName>
        <fullName evidence="2">Uncharacterized protein</fullName>
    </submittedName>
</protein>
<evidence type="ECO:0000313" key="3">
    <source>
        <dbReference type="Proteomes" id="UP000821837"/>
    </source>
</evidence>
<evidence type="ECO:0000256" key="1">
    <source>
        <dbReference type="SAM" id="MobiDB-lite"/>
    </source>
</evidence>
<dbReference type="Proteomes" id="UP000821837">
    <property type="component" value="Unassembled WGS sequence"/>
</dbReference>
<feature type="compositionally biased region" description="Low complexity" evidence="1">
    <location>
        <begin position="1"/>
        <end position="14"/>
    </location>
</feature>
<accession>A0A9D4PT44</accession>
<keyword evidence="3" id="KW-1185">Reference proteome</keyword>
<name>A0A9D4PT44_RHISA</name>
<proteinExistence type="predicted"/>
<feature type="region of interest" description="Disordered" evidence="1">
    <location>
        <begin position="1"/>
        <end position="121"/>
    </location>
</feature>
<evidence type="ECO:0000313" key="2">
    <source>
        <dbReference type="EMBL" id="KAH7955303.1"/>
    </source>
</evidence>
<sequence>MPAAQTLTATQTAAPGAVNADVRLTSRDNPTEEGMDFSEPNPAHRQIHDESTGDGTQLHDVQVSTQRNADDDDGGWTTALTVRQQKLHARERQQASRSVPGTDKQALSNNHRKPKYRKLPPLPRDDFKVVIRPHQGLPIPTLTSPFLAEGVIAACGNKIHVEQFMLRVKPGSNIIIVSTPDQEVAELVREIT</sequence>
<feature type="compositionally biased region" description="Polar residues" evidence="1">
    <location>
        <begin position="95"/>
        <end position="109"/>
    </location>
</feature>
<gene>
    <name evidence="2" type="ORF">HPB52_000190</name>
</gene>
<organism evidence="2 3">
    <name type="scientific">Rhipicephalus sanguineus</name>
    <name type="common">Brown dog tick</name>
    <name type="synonym">Ixodes sanguineus</name>
    <dbReference type="NCBI Taxonomy" id="34632"/>
    <lineage>
        <taxon>Eukaryota</taxon>
        <taxon>Metazoa</taxon>
        <taxon>Ecdysozoa</taxon>
        <taxon>Arthropoda</taxon>
        <taxon>Chelicerata</taxon>
        <taxon>Arachnida</taxon>
        <taxon>Acari</taxon>
        <taxon>Parasitiformes</taxon>
        <taxon>Ixodida</taxon>
        <taxon>Ixodoidea</taxon>
        <taxon>Ixodidae</taxon>
        <taxon>Rhipicephalinae</taxon>
        <taxon>Rhipicephalus</taxon>
        <taxon>Rhipicephalus</taxon>
    </lineage>
</organism>
<dbReference type="AlphaFoldDB" id="A0A9D4PT44"/>
<reference evidence="2" key="1">
    <citation type="journal article" date="2020" name="Cell">
        <title>Large-Scale Comparative Analyses of Tick Genomes Elucidate Their Genetic Diversity and Vector Capacities.</title>
        <authorList>
            <consortium name="Tick Genome and Microbiome Consortium (TIGMIC)"/>
            <person name="Jia N."/>
            <person name="Wang J."/>
            <person name="Shi W."/>
            <person name="Du L."/>
            <person name="Sun Y."/>
            <person name="Zhan W."/>
            <person name="Jiang J.F."/>
            <person name="Wang Q."/>
            <person name="Zhang B."/>
            <person name="Ji P."/>
            <person name="Bell-Sakyi L."/>
            <person name="Cui X.M."/>
            <person name="Yuan T.T."/>
            <person name="Jiang B.G."/>
            <person name="Yang W.F."/>
            <person name="Lam T.T."/>
            <person name="Chang Q.C."/>
            <person name="Ding S.J."/>
            <person name="Wang X.J."/>
            <person name="Zhu J.G."/>
            <person name="Ruan X.D."/>
            <person name="Zhao L."/>
            <person name="Wei J.T."/>
            <person name="Ye R.Z."/>
            <person name="Que T.C."/>
            <person name="Du C.H."/>
            <person name="Zhou Y.H."/>
            <person name="Cheng J.X."/>
            <person name="Dai P.F."/>
            <person name="Guo W.B."/>
            <person name="Han X.H."/>
            <person name="Huang E.J."/>
            <person name="Li L.F."/>
            <person name="Wei W."/>
            <person name="Gao Y.C."/>
            <person name="Liu J.Z."/>
            <person name="Shao H.Z."/>
            <person name="Wang X."/>
            <person name="Wang C.C."/>
            <person name="Yang T.C."/>
            <person name="Huo Q.B."/>
            <person name="Li W."/>
            <person name="Chen H.Y."/>
            <person name="Chen S.E."/>
            <person name="Zhou L.G."/>
            <person name="Ni X.B."/>
            <person name="Tian J.H."/>
            <person name="Sheng Y."/>
            <person name="Liu T."/>
            <person name="Pan Y.S."/>
            <person name="Xia L.Y."/>
            <person name="Li J."/>
            <person name="Zhao F."/>
            <person name="Cao W.C."/>
        </authorList>
    </citation>
    <scope>NUCLEOTIDE SEQUENCE</scope>
    <source>
        <strain evidence="2">Rsan-2018</strain>
    </source>
</reference>
<comment type="caution">
    <text evidence="2">The sequence shown here is derived from an EMBL/GenBank/DDBJ whole genome shotgun (WGS) entry which is preliminary data.</text>
</comment>
<reference evidence="2" key="2">
    <citation type="submission" date="2021-09" db="EMBL/GenBank/DDBJ databases">
        <authorList>
            <person name="Jia N."/>
            <person name="Wang J."/>
            <person name="Shi W."/>
            <person name="Du L."/>
            <person name="Sun Y."/>
            <person name="Zhan W."/>
            <person name="Jiang J."/>
            <person name="Wang Q."/>
            <person name="Zhang B."/>
            <person name="Ji P."/>
            <person name="Sakyi L.B."/>
            <person name="Cui X."/>
            <person name="Yuan T."/>
            <person name="Jiang B."/>
            <person name="Yang W."/>
            <person name="Lam T.T.-Y."/>
            <person name="Chang Q."/>
            <person name="Ding S."/>
            <person name="Wang X."/>
            <person name="Zhu J."/>
            <person name="Ruan X."/>
            <person name="Zhao L."/>
            <person name="Wei J."/>
            <person name="Que T."/>
            <person name="Du C."/>
            <person name="Cheng J."/>
            <person name="Dai P."/>
            <person name="Han X."/>
            <person name="Huang E."/>
            <person name="Gao Y."/>
            <person name="Liu J."/>
            <person name="Shao H."/>
            <person name="Ye R."/>
            <person name="Li L."/>
            <person name="Wei W."/>
            <person name="Wang X."/>
            <person name="Wang C."/>
            <person name="Huo Q."/>
            <person name="Li W."/>
            <person name="Guo W."/>
            <person name="Chen H."/>
            <person name="Chen S."/>
            <person name="Zhou L."/>
            <person name="Zhou L."/>
            <person name="Ni X."/>
            <person name="Tian J."/>
            <person name="Zhou Y."/>
            <person name="Sheng Y."/>
            <person name="Liu T."/>
            <person name="Pan Y."/>
            <person name="Xia L."/>
            <person name="Li J."/>
            <person name="Zhao F."/>
            <person name="Cao W."/>
        </authorList>
    </citation>
    <scope>NUCLEOTIDE SEQUENCE</scope>
    <source>
        <strain evidence="2">Rsan-2018</strain>
        <tissue evidence="2">Larvae</tissue>
    </source>
</reference>
<dbReference type="EMBL" id="JABSTV010001250">
    <property type="protein sequence ID" value="KAH7955303.1"/>
    <property type="molecule type" value="Genomic_DNA"/>
</dbReference>